<comment type="caution">
    <text evidence="1">The sequence shown here is derived from an EMBL/GenBank/DDBJ whole genome shotgun (WGS) entry which is preliminary data.</text>
</comment>
<proteinExistence type="predicted"/>
<gene>
    <name evidence="1" type="ORF">NPX13_g9972</name>
</gene>
<evidence type="ECO:0000313" key="1">
    <source>
        <dbReference type="EMBL" id="KAJ3557234.1"/>
    </source>
</evidence>
<name>A0A9W8N5E3_9PEZI</name>
<accession>A0A9W8N5E3</accession>
<keyword evidence="2" id="KW-1185">Reference proteome</keyword>
<dbReference type="AlphaFoldDB" id="A0A9W8N5E3"/>
<organism evidence="1 2">
    <name type="scientific">Xylaria arbuscula</name>
    <dbReference type="NCBI Taxonomy" id="114810"/>
    <lineage>
        <taxon>Eukaryota</taxon>
        <taxon>Fungi</taxon>
        <taxon>Dikarya</taxon>
        <taxon>Ascomycota</taxon>
        <taxon>Pezizomycotina</taxon>
        <taxon>Sordariomycetes</taxon>
        <taxon>Xylariomycetidae</taxon>
        <taxon>Xylariales</taxon>
        <taxon>Xylariaceae</taxon>
        <taxon>Xylaria</taxon>
    </lineage>
</organism>
<sequence length="72" mass="7921">MGLFALFYTEGKEEGNANLSKCAQPSQDAATDPRRVLALGRGEDLNAHVLNRERLHLAQQPVAEAFRQRATA</sequence>
<dbReference type="Proteomes" id="UP001148614">
    <property type="component" value="Unassembled WGS sequence"/>
</dbReference>
<dbReference type="EMBL" id="JANPWZ010002635">
    <property type="protein sequence ID" value="KAJ3557234.1"/>
    <property type="molecule type" value="Genomic_DNA"/>
</dbReference>
<reference evidence="1" key="1">
    <citation type="submission" date="2022-07" db="EMBL/GenBank/DDBJ databases">
        <title>Genome Sequence of Xylaria arbuscula.</title>
        <authorList>
            <person name="Buettner E."/>
        </authorList>
    </citation>
    <scope>NUCLEOTIDE SEQUENCE</scope>
    <source>
        <strain evidence="1">VT107</strain>
    </source>
</reference>
<protein>
    <submittedName>
        <fullName evidence="1">Uncharacterized protein</fullName>
    </submittedName>
</protein>
<evidence type="ECO:0000313" key="2">
    <source>
        <dbReference type="Proteomes" id="UP001148614"/>
    </source>
</evidence>